<name>A0A809XHQ1_9BRAD</name>
<protein>
    <submittedName>
        <fullName evidence="1">Uncharacterized protein</fullName>
    </submittedName>
</protein>
<gene>
    <name evidence="1" type="ORF">XF2B_07460</name>
</gene>
<sequence length="476" mass="53895">MARQVHNRDIRATLVAARNWVDTCLIGDGSLFSTDTLWTVANVEHVVRAFVDHPDEGNDDFLTKLKGQMTPATVEARRLVAEMLWALLLFPSNMKAPTKRQQIREMWSLGGTSLPESQPLLSDDILKGIGSGGPGFNNYRPNELEYLIALTTDLKGRSSTERNAIFAEYDDFIAWVDAVPRKGDRQYRHMLRFFAFPELVERISSNNDRRKILEGLGVASARETKEWSDAQLDKALLQLRQSLATRYPSEILDFYSPVLKPQWSSDQRVRTADGEVTVVVPSGDDEEDELPIDGTLRGQEVDLRPSFQIQARLAEIGAKMGFRIWLPRGDRGRVRDLISEPDRIALLEELPLNNEQATLSTIEQIDVIWLRGRAIVRAFEVEHTTSVYSGLLRMADLLALQPNLAIQLHIVAPAERRDKVFREMRRPVFSLMNGRPLSSTCTFISYESVIAIRSIEHLAHLNDSIIGEYEEEAEEG</sequence>
<evidence type="ECO:0000313" key="1">
    <source>
        <dbReference type="EMBL" id="BCE26977.1"/>
    </source>
</evidence>
<reference evidence="1" key="1">
    <citation type="submission" date="2020-05" db="EMBL/GenBank/DDBJ databases">
        <title>Complete genome sequence of Bradyrhizobium diazoefficiens XF2 isolated from soybean nodule.</title>
        <authorList>
            <person name="Noda R."/>
            <person name="Kakizaki K."/>
            <person name="Minamisawa K."/>
        </authorList>
    </citation>
    <scope>NUCLEOTIDE SEQUENCE</scope>
    <source>
        <strain evidence="1">XF2</strain>
    </source>
</reference>
<accession>A0A809XHQ1</accession>
<organism evidence="1">
    <name type="scientific">Bradyrhizobium diazoefficiens</name>
    <dbReference type="NCBI Taxonomy" id="1355477"/>
    <lineage>
        <taxon>Bacteria</taxon>
        <taxon>Pseudomonadati</taxon>
        <taxon>Pseudomonadota</taxon>
        <taxon>Alphaproteobacteria</taxon>
        <taxon>Hyphomicrobiales</taxon>
        <taxon>Nitrobacteraceae</taxon>
        <taxon>Bradyrhizobium</taxon>
    </lineage>
</organism>
<dbReference type="AlphaFoldDB" id="A0A809XHQ1"/>
<dbReference type="EMBL" id="AP023092">
    <property type="protein sequence ID" value="BCE26977.1"/>
    <property type="molecule type" value="Genomic_DNA"/>
</dbReference>
<proteinExistence type="predicted"/>